<evidence type="ECO:0000313" key="2">
    <source>
        <dbReference type="Proteomes" id="UP001161064"/>
    </source>
</evidence>
<gene>
    <name evidence="1" type="ORF">PsB1_2299</name>
</gene>
<organism evidence="1 2">
    <name type="scientific">Candidatus Phycosocius spiralis</name>
    <dbReference type="NCBI Taxonomy" id="2815099"/>
    <lineage>
        <taxon>Bacteria</taxon>
        <taxon>Pseudomonadati</taxon>
        <taxon>Pseudomonadota</taxon>
        <taxon>Alphaproteobacteria</taxon>
        <taxon>Caulobacterales</taxon>
        <taxon>Caulobacterales incertae sedis</taxon>
        <taxon>Candidatus Phycosocius</taxon>
    </lineage>
</organism>
<sequence>MIKVEIIEMISTRTHKIGDTFALKLSAPLKLGNTIVIPVGTLGSGEIIDAGKPGIGGKPGKLILAARSLTFEGQLIPLRGLRLSQSGEDKSGLVTALTFVPYVGFAGLLVSGGHVEIPTGSWGQARLSGDFSPIRKSEAP</sequence>
<reference evidence="1" key="2">
    <citation type="journal article" date="2023" name="ISME Commun">
        <title>Characterization of a bloom-associated alphaproteobacterial lineage, 'Candidatus Phycosocius': insights into freshwater algal-bacterial interactions.</title>
        <authorList>
            <person name="Tanabe Y."/>
            <person name="Yamaguchi H."/>
            <person name="Yoshida M."/>
            <person name="Kai A."/>
            <person name="Okazaki Y."/>
        </authorList>
    </citation>
    <scope>NUCLEOTIDE SEQUENCE</scope>
    <source>
        <strain evidence="1">BOTRYCO-1</strain>
    </source>
</reference>
<evidence type="ECO:0000313" key="1">
    <source>
        <dbReference type="EMBL" id="GIU68145.1"/>
    </source>
</evidence>
<proteinExistence type="predicted"/>
<comment type="caution">
    <text evidence="1">The sequence shown here is derived from an EMBL/GenBank/DDBJ whole genome shotgun (WGS) entry which is preliminary data.</text>
</comment>
<keyword evidence="2" id="KW-1185">Reference proteome</keyword>
<name>A0ABQ4PYI1_9PROT</name>
<protein>
    <submittedName>
        <fullName evidence="1">Uncharacterized protein</fullName>
    </submittedName>
</protein>
<dbReference type="Proteomes" id="UP001161064">
    <property type="component" value="Unassembled WGS sequence"/>
</dbReference>
<reference evidence="1" key="1">
    <citation type="submission" date="2021-05" db="EMBL/GenBank/DDBJ databases">
        <authorList>
            <person name="Tanabe Y."/>
        </authorList>
    </citation>
    <scope>NUCLEOTIDE SEQUENCE</scope>
    <source>
        <strain evidence="1">BOTRYCO-1</strain>
    </source>
</reference>
<accession>A0ABQ4PYI1</accession>
<dbReference type="EMBL" id="BPFZ01000028">
    <property type="protein sequence ID" value="GIU68145.1"/>
    <property type="molecule type" value="Genomic_DNA"/>
</dbReference>